<sequence>MQFFGVQHLEGFDLDLGRFPHLFDRVAHDGNRCPRLGQPLHVGELEVVFVVLVVLILLLVADAVVGGMIVVVGLCSAILDRLSMMSSVSWGFPSGKAEKVAGAA</sequence>
<keyword evidence="1" id="KW-1133">Transmembrane helix</keyword>
<accession>A0A2X0K6G7</accession>
<keyword evidence="1" id="KW-0472">Membrane</keyword>
<dbReference type="EMBL" id="FMWP01000012">
    <property type="protein sequence ID" value="SCZ88502.1"/>
    <property type="molecule type" value="Genomic_DNA"/>
</dbReference>
<keyword evidence="3" id="KW-1185">Reference proteome</keyword>
<evidence type="ECO:0000313" key="2">
    <source>
        <dbReference type="EMBL" id="SCZ88502.1"/>
    </source>
</evidence>
<keyword evidence="1" id="KW-0812">Transmembrane</keyword>
<dbReference type="Proteomes" id="UP000249723">
    <property type="component" value="Unassembled WGS sequence"/>
</dbReference>
<gene>
    <name evidence="2" type="ORF">BZ3500_MVSOF-1268-A1-R1_CHR2-1G04452</name>
</gene>
<name>A0A2X0K6G7_9BASI</name>
<protein>
    <submittedName>
        <fullName evidence="2">BZ3500_MvSof-1268-A1-R1_Chr2-1g04452 protein</fullName>
    </submittedName>
</protein>
<proteinExistence type="predicted"/>
<evidence type="ECO:0000256" key="1">
    <source>
        <dbReference type="SAM" id="Phobius"/>
    </source>
</evidence>
<feature type="transmembrane region" description="Helical" evidence="1">
    <location>
        <begin position="47"/>
        <end position="79"/>
    </location>
</feature>
<dbReference type="AlphaFoldDB" id="A0A2X0K6G7"/>
<reference evidence="3" key="1">
    <citation type="submission" date="2016-10" db="EMBL/GenBank/DDBJ databases">
        <authorList>
            <person name="Jeantristanb JTB J.-T."/>
            <person name="Ricardo R."/>
        </authorList>
    </citation>
    <scope>NUCLEOTIDE SEQUENCE [LARGE SCALE GENOMIC DNA]</scope>
</reference>
<organism evidence="2 3">
    <name type="scientific">Microbotryum saponariae</name>
    <dbReference type="NCBI Taxonomy" id="289078"/>
    <lineage>
        <taxon>Eukaryota</taxon>
        <taxon>Fungi</taxon>
        <taxon>Dikarya</taxon>
        <taxon>Basidiomycota</taxon>
        <taxon>Pucciniomycotina</taxon>
        <taxon>Microbotryomycetes</taxon>
        <taxon>Microbotryales</taxon>
        <taxon>Microbotryaceae</taxon>
        <taxon>Microbotryum</taxon>
    </lineage>
</organism>
<evidence type="ECO:0000313" key="3">
    <source>
        <dbReference type="Proteomes" id="UP000249723"/>
    </source>
</evidence>